<evidence type="ECO:0008006" key="2">
    <source>
        <dbReference type="Google" id="ProtNLM"/>
    </source>
</evidence>
<reference evidence="1" key="1">
    <citation type="journal article" date="2014" name="Genome Biol. Evol.">
        <title>Pangenome evidence for extensive interdomain horizontal transfer affecting lineage core and shell genes in uncultured planktonic thaumarchaeota and euryarchaeota.</title>
        <authorList>
            <person name="Deschamps P."/>
            <person name="Zivanovic Y."/>
            <person name="Moreira D."/>
            <person name="Rodriguez-Valera F."/>
            <person name="Lopez-Garcia P."/>
        </authorList>
    </citation>
    <scope>NUCLEOTIDE SEQUENCE</scope>
</reference>
<accession>A0A075H0P0</accession>
<name>A0A075H0P0_9ARCH</name>
<proteinExistence type="predicted"/>
<dbReference type="AlphaFoldDB" id="A0A075H0P0"/>
<evidence type="ECO:0000313" key="1">
    <source>
        <dbReference type="EMBL" id="AIF09629.1"/>
    </source>
</evidence>
<organism evidence="1">
    <name type="scientific">uncultured marine thaumarchaeote KM3_38_E04</name>
    <dbReference type="NCBI Taxonomy" id="1456139"/>
    <lineage>
        <taxon>Archaea</taxon>
        <taxon>Nitrososphaerota</taxon>
        <taxon>environmental samples</taxon>
    </lineage>
</organism>
<protein>
    <recommendedName>
        <fullName evidence="2">Proteasome assembly chaperone 3</fullName>
    </recommendedName>
</protein>
<sequence>MVSDSRYLSTVIEVGKRSFMVQMLRFDNGSFVSITENQDKIGGMLASIGTDSIPVTNTIIPAKSESLFLKLVSEQLSSIIKGINIVSAFIPQELDGKTASTLMAKIKEIMEK</sequence>
<dbReference type="EMBL" id="KF900868">
    <property type="protein sequence ID" value="AIF09629.1"/>
    <property type="molecule type" value="Genomic_DNA"/>
</dbReference>